<dbReference type="RefSeq" id="WP_013132920.1">
    <property type="nucleotide sequence ID" value="NC_014165.1"/>
</dbReference>
<dbReference type="AlphaFoldDB" id="D6Y5J2"/>
<dbReference type="PANTHER" id="PTHR30087">
    <property type="entry name" value="INNER MEMBRANE PROTEIN"/>
    <property type="match status" value="1"/>
</dbReference>
<organism evidence="1 2">
    <name type="scientific">Thermobispora bispora (strain ATCC 19993 / DSM 43833 / CBS 139.67 / JCM 10125 / KCTC 9307 / NBRC 14880 / R51)</name>
    <dbReference type="NCBI Taxonomy" id="469371"/>
    <lineage>
        <taxon>Bacteria</taxon>
        <taxon>Bacillati</taxon>
        <taxon>Actinomycetota</taxon>
        <taxon>Actinomycetes</taxon>
        <taxon>Streptosporangiales</taxon>
        <taxon>Streptosporangiaceae</taxon>
        <taxon>Thermobispora</taxon>
    </lineage>
</organism>
<dbReference type="Pfam" id="PF04463">
    <property type="entry name" value="2-thiour_desulf"/>
    <property type="match status" value="1"/>
</dbReference>
<evidence type="ECO:0000313" key="2">
    <source>
        <dbReference type="Proteomes" id="UP000006640"/>
    </source>
</evidence>
<dbReference type="KEGG" id="tbi:Tbis_2686"/>
<protein>
    <submittedName>
        <fullName evidence="1">Uncharacterized protein</fullName>
    </submittedName>
</protein>
<sequence>MERILVSACLLGRPVRYDGRAKTSHDELLARWRAEGRLVPFCPEVEGGLPVPRPPAEIEGGAGGEAVLSGAARVRTATGEDVTEAFLAGARRALEAARKAGARIAILKEGSPSCGSLRIYDGTFQGRTAPGQGVTTALLERHGVRVFSEDRIPEAAAYLEELTARSGPVTRPEPRTR</sequence>
<dbReference type="EMBL" id="CP001874">
    <property type="protein sequence ID" value="ADG89387.1"/>
    <property type="molecule type" value="Genomic_DNA"/>
</dbReference>
<dbReference type="InterPro" id="IPR007553">
    <property type="entry name" value="2-thiour_desulf"/>
</dbReference>
<gene>
    <name evidence="1" type="ordered locus">Tbis_2686</name>
</gene>
<dbReference type="Proteomes" id="UP000006640">
    <property type="component" value="Chromosome"/>
</dbReference>
<dbReference type="OrthoDB" id="495783at2"/>
<evidence type="ECO:0000313" key="1">
    <source>
        <dbReference type="EMBL" id="ADG89387.1"/>
    </source>
</evidence>
<dbReference type="PANTHER" id="PTHR30087:SF1">
    <property type="entry name" value="HYPOTHETICAL CYTOSOLIC PROTEIN"/>
    <property type="match status" value="1"/>
</dbReference>
<reference evidence="1 2" key="1">
    <citation type="submission" date="2010-01" db="EMBL/GenBank/DDBJ databases">
        <title>The complete genome of Thermobispora bispora DSM 43833.</title>
        <authorList>
            <consortium name="US DOE Joint Genome Institute (JGI-PGF)"/>
            <person name="Lucas S."/>
            <person name="Copeland A."/>
            <person name="Lapidus A."/>
            <person name="Glavina del Rio T."/>
            <person name="Dalin E."/>
            <person name="Tice H."/>
            <person name="Bruce D."/>
            <person name="Goodwin L."/>
            <person name="Pitluck S."/>
            <person name="Kyrpides N."/>
            <person name="Mavromatis K."/>
            <person name="Ivanova N."/>
            <person name="Mikhailova N."/>
            <person name="Chertkov O."/>
            <person name="Brettin T."/>
            <person name="Detter J.C."/>
            <person name="Han C."/>
            <person name="Larimer F."/>
            <person name="Land M."/>
            <person name="Hauser L."/>
            <person name="Markowitz V."/>
            <person name="Cheng J.-F."/>
            <person name="Hugenholtz P."/>
            <person name="Woyke T."/>
            <person name="Wu D."/>
            <person name="Jando M."/>
            <person name="Schneider S."/>
            <person name="Klenk H.-P."/>
            <person name="Eisen J.A."/>
        </authorList>
    </citation>
    <scope>NUCLEOTIDE SEQUENCE [LARGE SCALE GENOMIC DNA]</scope>
    <source>
        <strain evidence="2">ATCC 19993 / DSM 43833 / CBS 139.67 / JCM 10125 / KCTC 9307 / NBRC 14880 / R51</strain>
    </source>
</reference>
<dbReference type="eggNOG" id="COG1683">
    <property type="taxonomic scope" value="Bacteria"/>
</dbReference>
<name>D6Y5J2_THEBD</name>
<accession>D6Y5J2</accession>
<dbReference type="HOGENOM" id="CLU_076318_1_1_11"/>
<proteinExistence type="predicted"/>
<keyword evidence="2" id="KW-1185">Reference proteome</keyword>
<dbReference type="STRING" id="469371.Tbis_2686"/>